<accession>A0A7G9L6S0</accession>
<reference evidence="5 6" key="1">
    <citation type="submission" date="2020-08" db="EMBL/GenBank/DDBJ databases">
        <title>Polaribacter sp. L12M9 isolated from gut of the Korean scallop.</title>
        <authorList>
            <person name="Jeong Y.S."/>
        </authorList>
    </citation>
    <scope>NUCLEOTIDE SEQUENCE [LARGE SCALE GENOMIC DNA]</scope>
    <source>
        <strain evidence="5 6">L12M9</strain>
    </source>
</reference>
<dbReference type="InterPro" id="IPR003305">
    <property type="entry name" value="CenC_carb-bd"/>
</dbReference>
<dbReference type="Proteomes" id="UP000515808">
    <property type="component" value="Chromosome"/>
</dbReference>
<dbReference type="Pfam" id="PF02018">
    <property type="entry name" value="CBM_4_9"/>
    <property type="match status" value="1"/>
</dbReference>
<dbReference type="EMBL" id="CP060695">
    <property type="protein sequence ID" value="QNM84319.1"/>
    <property type="molecule type" value="Genomic_DNA"/>
</dbReference>
<organism evidence="5 6">
    <name type="scientific">Polaribacter pectinis</name>
    <dbReference type="NCBI Taxonomy" id="2738844"/>
    <lineage>
        <taxon>Bacteria</taxon>
        <taxon>Pseudomonadati</taxon>
        <taxon>Bacteroidota</taxon>
        <taxon>Flavobacteriia</taxon>
        <taxon>Flavobacteriales</taxon>
        <taxon>Flavobacteriaceae</taxon>
    </lineage>
</organism>
<feature type="domain" description="CBM-cenC" evidence="3">
    <location>
        <begin position="20"/>
        <end position="141"/>
    </location>
</feature>
<evidence type="ECO:0000313" key="6">
    <source>
        <dbReference type="Proteomes" id="UP000515808"/>
    </source>
</evidence>
<dbReference type="RefSeq" id="WP_187481263.1">
    <property type="nucleotide sequence ID" value="NZ_CP060695.1"/>
</dbReference>
<keyword evidence="1" id="KW-0732">Signal</keyword>
<sequence>MKKITILWLLLVLPSIIFSQNLISNQGLEDGVLSPFSSSSGGVSTPSAGEIYSGTYSMNLGNDFRTVKQNFTATSSTKYQLSFYARYNNSGINPGGEAFVTIRLNDGTYAGNGNVGTVTAIPVTTTSWTHFTYTFTAPQSDLMFHVSKNARSGGGVNNSIRFDNISVRPLATWDGSSDSNWDTAANWDINTVPTFTSSVADYDIVLPSSGVTNEPIISATTGAFAYNLEVDGSRTLTINGGGSLDVDGTSTGNITYNRTLVVDKWHLVGSPVVGQSYNDTWVVDNNIASGTGNNRGIATFQNGAADPTTGQWVYLQSGGSGTFNSSTGYALRSDTGGAVSFTGTYPTGSKPATVSNANANKFNLVSNPFPTYLAVSEFFTNNGASKFTENTIWIWNQASGAYVPKTSTSDGAFEIAPGQAFFISSGDGTQIEFYQFNGGGATDTFLKNSRTEISLSVKQGGNIKSADLHYINNGTNDFDNGYDASLFGGVQSNFNLYTGLINNSQKKLARQVLSLNDIENIVIPVGLKVSANAEITFTADAQNLPNGINVYLEDRTNNTFTQLNSANAEFKFTPNKDIDGIGRFYLHVRSSALSIDGVLLESVSVFAPNNSTLRILGLPNGNTNVKMFNILGKQVLNNSFSAVMYKDIDLPYLTKGVYIVQLETAKGKLNKKIILE</sequence>
<evidence type="ECO:0000259" key="3">
    <source>
        <dbReference type="Pfam" id="PF02018"/>
    </source>
</evidence>
<dbReference type="InterPro" id="IPR026444">
    <property type="entry name" value="Secre_tail"/>
</dbReference>
<dbReference type="GO" id="GO:0016798">
    <property type="term" value="F:hydrolase activity, acting on glycosyl bonds"/>
    <property type="evidence" value="ECO:0007669"/>
    <property type="project" value="InterPro"/>
</dbReference>
<dbReference type="AlphaFoldDB" id="A0A7G9L6S0"/>
<dbReference type="Gene3D" id="2.60.120.260">
    <property type="entry name" value="Galactose-binding domain-like"/>
    <property type="match status" value="1"/>
</dbReference>
<gene>
    <name evidence="5" type="ORF">H9W90_08855</name>
</gene>
<dbReference type="NCBIfam" id="TIGR04183">
    <property type="entry name" value="Por_Secre_tail"/>
    <property type="match status" value="1"/>
</dbReference>
<proteinExistence type="predicted"/>
<keyword evidence="2" id="KW-0378">Hydrolase</keyword>
<dbReference type="SUPFAM" id="SSF49785">
    <property type="entry name" value="Galactose-binding domain-like"/>
    <property type="match status" value="1"/>
</dbReference>
<evidence type="ECO:0000313" key="5">
    <source>
        <dbReference type="EMBL" id="QNM84319.1"/>
    </source>
</evidence>
<dbReference type="KEGG" id="ppec:H9W90_08855"/>
<keyword evidence="6" id="KW-1185">Reference proteome</keyword>
<name>A0A7G9L6S0_9FLAO</name>
<evidence type="ECO:0000256" key="2">
    <source>
        <dbReference type="ARBA" id="ARBA00022801"/>
    </source>
</evidence>
<dbReference type="InterPro" id="IPR008979">
    <property type="entry name" value="Galactose-bd-like_sf"/>
</dbReference>
<evidence type="ECO:0000259" key="4">
    <source>
        <dbReference type="Pfam" id="PF18962"/>
    </source>
</evidence>
<evidence type="ECO:0000256" key="1">
    <source>
        <dbReference type="ARBA" id="ARBA00022729"/>
    </source>
</evidence>
<protein>
    <submittedName>
        <fullName evidence="5">T9SS type A sorting domain-containing protein</fullName>
    </submittedName>
</protein>
<dbReference type="Pfam" id="PF18962">
    <property type="entry name" value="Por_Secre_tail"/>
    <property type="match status" value="1"/>
</dbReference>
<feature type="domain" description="Secretion system C-terminal sorting" evidence="4">
    <location>
        <begin position="608"/>
        <end position="674"/>
    </location>
</feature>